<evidence type="ECO:0000313" key="3">
    <source>
        <dbReference type="EMBL" id="TKW28006.1"/>
    </source>
</evidence>
<dbReference type="PANTHER" id="PTHR48047">
    <property type="entry name" value="GLYCOSYLTRANSFERASE"/>
    <property type="match status" value="1"/>
</dbReference>
<dbReference type="Gramene" id="TKW28006">
    <property type="protein sequence ID" value="TKW28006"/>
    <property type="gene ID" value="SEVIR_3G295732v2"/>
</dbReference>
<dbReference type="PANTHER" id="PTHR48047:SF45">
    <property type="entry name" value="SCOPOLETIN GLUCOSYLTRANSFERASE-LIKE"/>
    <property type="match status" value="1"/>
</dbReference>
<keyword evidence="2" id="KW-0328">Glycosyltransferase</keyword>
<comment type="similarity">
    <text evidence="1">Belongs to the UDP-glycosyltransferase family.</text>
</comment>
<dbReference type="GO" id="GO:0035251">
    <property type="term" value="F:UDP-glucosyltransferase activity"/>
    <property type="evidence" value="ECO:0007669"/>
    <property type="project" value="TreeGrafter"/>
</dbReference>
<accession>A0A4V6Y8Q2</accession>
<dbReference type="EMBL" id="CM016554">
    <property type="protein sequence ID" value="TKW28006.1"/>
    <property type="molecule type" value="Genomic_DNA"/>
</dbReference>
<dbReference type="Gene3D" id="3.40.50.2000">
    <property type="entry name" value="Glycogen Phosphorylase B"/>
    <property type="match status" value="1"/>
</dbReference>
<gene>
    <name evidence="3" type="ORF">SEVIR_3G295732v2</name>
</gene>
<proteinExistence type="inferred from homology"/>
<organism evidence="3 4">
    <name type="scientific">Setaria viridis</name>
    <name type="common">Green bristlegrass</name>
    <name type="synonym">Setaria italica subsp. viridis</name>
    <dbReference type="NCBI Taxonomy" id="4556"/>
    <lineage>
        <taxon>Eukaryota</taxon>
        <taxon>Viridiplantae</taxon>
        <taxon>Streptophyta</taxon>
        <taxon>Embryophyta</taxon>
        <taxon>Tracheophyta</taxon>
        <taxon>Spermatophyta</taxon>
        <taxon>Magnoliopsida</taxon>
        <taxon>Liliopsida</taxon>
        <taxon>Poales</taxon>
        <taxon>Poaceae</taxon>
        <taxon>PACMAD clade</taxon>
        <taxon>Panicoideae</taxon>
        <taxon>Panicodae</taxon>
        <taxon>Paniceae</taxon>
        <taxon>Cenchrinae</taxon>
        <taxon>Setaria</taxon>
    </lineage>
</organism>
<keyword evidence="4" id="KW-1185">Reference proteome</keyword>
<keyword evidence="2" id="KW-0808">Transferase</keyword>
<dbReference type="OMA" id="CCATTHW"/>
<protein>
    <submittedName>
        <fullName evidence="3">Uncharacterized protein</fullName>
    </submittedName>
</protein>
<dbReference type="Proteomes" id="UP000298652">
    <property type="component" value="Chromosome 3"/>
</dbReference>
<dbReference type="AlphaFoldDB" id="A0A4V6Y8Q2"/>
<name>A0A4V6Y8Q2_SETVI</name>
<evidence type="ECO:0000256" key="1">
    <source>
        <dbReference type="ARBA" id="ARBA00009995"/>
    </source>
</evidence>
<evidence type="ECO:0000256" key="2">
    <source>
        <dbReference type="ARBA" id="ARBA00022676"/>
    </source>
</evidence>
<reference evidence="3" key="1">
    <citation type="submission" date="2019-03" db="EMBL/GenBank/DDBJ databases">
        <title>WGS assembly of Setaria viridis.</title>
        <authorList>
            <person name="Huang P."/>
            <person name="Jenkins J."/>
            <person name="Grimwood J."/>
            <person name="Barry K."/>
            <person name="Healey A."/>
            <person name="Mamidi S."/>
            <person name="Sreedasyam A."/>
            <person name="Shu S."/>
            <person name="Feldman M."/>
            <person name="Wu J."/>
            <person name="Yu Y."/>
            <person name="Chen C."/>
            <person name="Johnson J."/>
            <person name="Rokhsar D."/>
            <person name="Baxter I."/>
            <person name="Schmutz J."/>
            <person name="Brutnell T."/>
            <person name="Kellogg E."/>
        </authorList>
    </citation>
    <scope>NUCLEOTIDE SEQUENCE [LARGE SCALE GENOMIC DNA]</scope>
</reference>
<evidence type="ECO:0000313" key="4">
    <source>
        <dbReference type="Proteomes" id="UP000298652"/>
    </source>
</evidence>
<dbReference type="SUPFAM" id="SSF53756">
    <property type="entry name" value="UDP-Glycosyltransferase/glycogen phosphorylase"/>
    <property type="match status" value="1"/>
</dbReference>
<sequence>MAANDQQPLHILFFPQVAAGHLIPVADMANLFSSRGVKCTILTTPKNAAVIRLAVDQAANGASGGTGFPAIDISTVPFPDVGLPPSFESIADLTSQADKGKLVDALHRLCEPLDRFLAEHRPDAVVVDSFLVIPPPSTTSRGWLSTAPACSPGPPTTPCCATTHWSSLRMTPTPACPCQGCLTVSR</sequence>